<evidence type="ECO:0000313" key="2">
    <source>
        <dbReference type="Proteomes" id="UP000224634"/>
    </source>
</evidence>
<evidence type="ECO:0000313" key="1">
    <source>
        <dbReference type="EMBL" id="PGH16001.1"/>
    </source>
</evidence>
<dbReference type="OrthoDB" id="4465702at2759"/>
<reference evidence="1 2" key="1">
    <citation type="submission" date="2017-10" db="EMBL/GenBank/DDBJ databases">
        <title>Comparative genomics in systemic dimorphic fungi from Ajellomycetaceae.</title>
        <authorList>
            <person name="Munoz J.F."/>
            <person name="Mcewen J.G."/>
            <person name="Clay O.K."/>
            <person name="Cuomo C.A."/>
        </authorList>
    </citation>
    <scope>NUCLEOTIDE SEQUENCE [LARGE SCALE GENOMIC DNA]</scope>
    <source>
        <strain evidence="1 2">UAMH7299</strain>
    </source>
</reference>
<dbReference type="EMBL" id="PDNA01000077">
    <property type="protein sequence ID" value="PGH16001.1"/>
    <property type="molecule type" value="Genomic_DNA"/>
</dbReference>
<proteinExistence type="predicted"/>
<name>A0A2B7Y4M4_POLH7</name>
<dbReference type="AlphaFoldDB" id="A0A2B7Y4M4"/>
<protein>
    <submittedName>
        <fullName evidence="1">Uncharacterized protein</fullName>
    </submittedName>
</protein>
<accession>A0A2B7Y4M4</accession>
<dbReference type="Proteomes" id="UP000224634">
    <property type="component" value="Unassembled WGS sequence"/>
</dbReference>
<sequence length="83" mass="9241">MADEHTLGAKALGGEWEEIGAKNFEIVESMTMEFEGLSCNVVDNKGKLVETLGKDHGRVTREVGDGYKCFVMRAWVKFEKKSA</sequence>
<organism evidence="1 2">
    <name type="scientific">Polytolypa hystricis (strain UAMH7299)</name>
    <dbReference type="NCBI Taxonomy" id="1447883"/>
    <lineage>
        <taxon>Eukaryota</taxon>
        <taxon>Fungi</taxon>
        <taxon>Dikarya</taxon>
        <taxon>Ascomycota</taxon>
        <taxon>Pezizomycotina</taxon>
        <taxon>Eurotiomycetes</taxon>
        <taxon>Eurotiomycetidae</taxon>
        <taxon>Onygenales</taxon>
        <taxon>Onygenales incertae sedis</taxon>
        <taxon>Polytolypa</taxon>
    </lineage>
</organism>
<keyword evidence="2" id="KW-1185">Reference proteome</keyword>
<gene>
    <name evidence="1" type="ORF">AJ80_05344</name>
</gene>
<comment type="caution">
    <text evidence="1">The sequence shown here is derived from an EMBL/GenBank/DDBJ whole genome shotgun (WGS) entry which is preliminary data.</text>
</comment>